<keyword evidence="1" id="KW-0812">Transmembrane</keyword>
<keyword evidence="1" id="KW-0472">Membrane</keyword>
<dbReference type="AlphaFoldDB" id="A0AA36I3L4"/>
<protein>
    <submittedName>
        <fullName evidence="2">Uncharacterized protein</fullName>
    </submittedName>
</protein>
<reference evidence="2" key="1">
    <citation type="submission" date="2023-08" db="EMBL/GenBank/DDBJ databases">
        <authorList>
            <person name="Chen Y."/>
            <person name="Shah S."/>
            <person name="Dougan E. K."/>
            <person name="Thang M."/>
            <person name="Chan C."/>
        </authorList>
    </citation>
    <scope>NUCLEOTIDE SEQUENCE</scope>
</reference>
<comment type="caution">
    <text evidence="2">The sequence shown here is derived from an EMBL/GenBank/DDBJ whole genome shotgun (WGS) entry which is preliminary data.</text>
</comment>
<sequence>MRVSHAVALFSRPLALGTESATSAELYCWLFPVHRCRTDPEWPAGIPRVIADVPGEEDLSDRCVREARDSWIACENAALEPIDFALAPDLNAAGIGEPIPDFRALVFTGSYPNMATQGLLQQLDDDESMSNFFNYQVSFWWANKELTQFSDMDLSRPACNAMWQPVKAKAQSVAFSPQGELFCRSCREELQDMWRYANSELDFAEFPFSGAKVDCFLGVATLTLTELLCVHSCASFADGGQEVTDRDIHDVLWKKVQLELEGLLFFFDFSLANLVASGWPIVTLLYRLGDGFRQSFGNLVPNECDLLDGDRANELFPLVQKLVEGAVLDLPQIRKIADIASGLLEFAANPCSFSVGAALLALLRAGQMSTAVQVVESDFPWLVLDAVKTWDAVSGQRVGLKRRFFYDALTTRWPWLRLLEQVDYHRRQLPSHWPLDETLSAPKADFEASSTCAARVKAAEETWQWHWRSPFQSHGEKLQEVSIEVLAQRLCRLDKAEVLFLSGTSSGYKWGSFTVRGRQVARGLRQLVSIGPEIRARAWNQDCSSWCSDFQAYGQNWSSPQVVVHVKFPCKCVKEVLANETVWHVYDHVDLFSLVPDGMDLMLAVTSLAAQDYGTHPSVLAAGTQVFWHPLHHSNERNYQIPWRDRAETVGSHTTHNDTELYYAVGMLASNLGVQFEHIDPTARFASTAGLVITPQQTQEVYEQFGEMDITVMRHAGCMVHVNCTATRAWFCDRYKTGQRLVNAFAVGLPAVFWHQQGFLDVIAGSDYPAVASSTEEALYWISELVTNSALRRKLRLQALDLAKPFALERLSQRLALILAQSLATGKANQSFMSARSSESFTEPDIEAMQHAMRRGVCTEYMSAGLFFTGPFFLFGCCLLLCGYLAPQGCNQAMASSLLGLGVVHIGLSFLSSLIVIYFALQVAKVVSLRFAAFKYKEQQRLQESEEVEQLSNRAQARLPAVRSCAALLIAMFVVLDIALWIWGIMGAASSKSCGWATGAFWCLCVVSFSSLIVAGLVVFKYYDMIELR</sequence>
<dbReference type="Proteomes" id="UP001178507">
    <property type="component" value="Unassembled WGS sequence"/>
</dbReference>
<feature type="transmembrane region" description="Helical" evidence="1">
    <location>
        <begin position="861"/>
        <end position="886"/>
    </location>
</feature>
<evidence type="ECO:0000313" key="3">
    <source>
        <dbReference type="Proteomes" id="UP001178507"/>
    </source>
</evidence>
<name>A0AA36I3L4_9DINO</name>
<feature type="transmembrane region" description="Helical" evidence="1">
    <location>
        <begin position="996"/>
        <end position="1020"/>
    </location>
</feature>
<gene>
    <name evidence="2" type="ORF">EVOR1521_LOCUS7714</name>
</gene>
<proteinExistence type="predicted"/>
<keyword evidence="1" id="KW-1133">Transmembrane helix</keyword>
<feature type="transmembrane region" description="Helical" evidence="1">
    <location>
        <begin position="898"/>
        <end position="921"/>
    </location>
</feature>
<evidence type="ECO:0000313" key="2">
    <source>
        <dbReference type="EMBL" id="CAJ1379480.1"/>
    </source>
</evidence>
<accession>A0AA36I3L4</accession>
<feature type="transmembrane region" description="Helical" evidence="1">
    <location>
        <begin position="961"/>
        <end position="984"/>
    </location>
</feature>
<dbReference type="EMBL" id="CAUJNA010000635">
    <property type="protein sequence ID" value="CAJ1379480.1"/>
    <property type="molecule type" value="Genomic_DNA"/>
</dbReference>
<evidence type="ECO:0000256" key="1">
    <source>
        <dbReference type="SAM" id="Phobius"/>
    </source>
</evidence>
<organism evidence="2 3">
    <name type="scientific">Effrenium voratum</name>
    <dbReference type="NCBI Taxonomy" id="2562239"/>
    <lineage>
        <taxon>Eukaryota</taxon>
        <taxon>Sar</taxon>
        <taxon>Alveolata</taxon>
        <taxon>Dinophyceae</taxon>
        <taxon>Suessiales</taxon>
        <taxon>Symbiodiniaceae</taxon>
        <taxon>Effrenium</taxon>
    </lineage>
</organism>
<keyword evidence="3" id="KW-1185">Reference proteome</keyword>